<feature type="non-terminal residue" evidence="1">
    <location>
        <position position="1"/>
    </location>
</feature>
<accession>A0A6J4JQ26</accession>
<name>A0A6J4JQ26_9CHLR</name>
<dbReference type="AlphaFoldDB" id="A0A6J4JQ26"/>
<reference evidence="1" key="1">
    <citation type="submission" date="2020-02" db="EMBL/GenBank/DDBJ databases">
        <authorList>
            <person name="Meier V. D."/>
        </authorList>
    </citation>
    <scope>NUCLEOTIDE SEQUENCE</scope>
    <source>
        <strain evidence="1">AVDCRST_MAG93</strain>
    </source>
</reference>
<gene>
    <name evidence="1" type="ORF">AVDCRST_MAG93-3398</name>
</gene>
<dbReference type="EMBL" id="CADCTR010001158">
    <property type="protein sequence ID" value="CAA9284045.1"/>
    <property type="molecule type" value="Genomic_DNA"/>
</dbReference>
<proteinExistence type="predicted"/>
<feature type="non-terminal residue" evidence="1">
    <location>
        <position position="34"/>
    </location>
</feature>
<evidence type="ECO:0000313" key="1">
    <source>
        <dbReference type="EMBL" id="CAA9284045.1"/>
    </source>
</evidence>
<protein>
    <submittedName>
        <fullName evidence="1">Uncharacterized protein</fullName>
    </submittedName>
</protein>
<organism evidence="1">
    <name type="scientific">uncultured Chloroflexia bacterium</name>
    <dbReference type="NCBI Taxonomy" id="1672391"/>
    <lineage>
        <taxon>Bacteria</taxon>
        <taxon>Bacillati</taxon>
        <taxon>Chloroflexota</taxon>
        <taxon>Chloroflexia</taxon>
        <taxon>environmental samples</taxon>
    </lineage>
</organism>
<sequence length="34" mass="3806">EILLRCKEGHDHRRAGDRGGGHEQVRLGEKLALV</sequence>